<dbReference type="InterPro" id="IPR050671">
    <property type="entry name" value="CD300_family_receptors"/>
</dbReference>
<evidence type="ECO:0000259" key="4">
    <source>
        <dbReference type="SMART" id="SM00409"/>
    </source>
</evidence>
<dbReference type="Proteomes" id="UP000261560">
    <property type="component" value="Unplaced"/>
</dbReference>
<dbReference type="InterPro" id="IPR003599">
    <property type="entry name" value="Ig_sub"/>
</dbReference>
<dbReference type="PANTHER" id="PTHR11860:SF87">
    <property type="entry name" value="CMRF35-LIKE MOLECULE 8"/>
    <property type="match status" value="1"/>
</dbReference>
<dbReference type="GeneTree" id="ENSGT01100000263788"/>
<evidence type="ECO:0000313" key="5">
    <source>
        <dbReference type="Ensembl" id="ENSOMEP00000029918.1"/>
    </source>
</evidence>
<dbReference type="PaxDb" id="30732-ENSOMEP00000029918"/>
<sequence length="129" mass="14647">KTTFFWLLTFINGDRDSLIDAQTNSYLTSEGEDITVVCLFSSPGSRRLFCKETCEGENILIETDRDEDKSGRYSIKYKKLDIGSSLLYVTITKLKQSDSGLYRCGIHEELGPDLEEIFEIIVTEGEFVP</sequence>
<evidence type="ECO:0000256" key="3">
    <source>
        <dbReference type="ARBA" id="ARBA00023136"/>
    </source>
</evidence>
<dbReference type="AlphaFoldDB" id="A0A3B3DIH8"/>
<keyword evidence="6" id="KW-1185">Reference proteome</keyword>
<dbReference type="Ensembl" id="ENSOMET00000020101.1">
    <property type="protein sequence ID" value="ENSOMEP00000029918.1"/>
    <property type="gene ID" value="ENSOMEG00000013866.1"/>
</dbReference>
<name>A0A3B3DIH8_ORYME</name>
<keyword evidence="2" id="KW-0812">Transmembrane</keyword>
<organism evidence="5 6">
    <name type="scientific">Oryzias melastigma</name>
    <name type="common">Marine medaka</name>
    <dbReference type="NCBI Taxonomy" id="30732"/>
    <lineage>
        <taxon>Eukaryota</taxon>
        <taxon>Metazoa</taxon>
        <taxon>Chordata</taxon>
        <taxon>Craniata</taxon>
        <taxon>Vertebrata</taxon>
        <taxon>Euteleostomi</taxon>
        <taxon>Actinopterygii</taxon>
        <taxon>Neopterygii</taxon>
        <taxon>Teleostei</taxon>
        <taxon>Neoteleostei</taxon>
        <taxon>Acanthomorphata</taxon>
        <taxon>Ovalentaria</taxon>
        <taxon>Atherinomorphae</taxon>
        <taxon>Beloniformes</taxon>
        <taxon>Adrianichthyidae</taxon>
        <taxon>Oryziinae</taxon>
        <taxon>Oryzias</taxon>
    </lineage>
</organism>
<proteinExistence type="predicted"/>
<dbReference type="InterPro" id="IPR013783">
    <property type="entry name" value="Ig-like_fold"/>
</dbReference>
<dbReference type="PANTHER" id="PTHR11860">
    <property type="entry name" value="POLYMERIC-IMMUNOGLOBULIN RECEPTOR"/>
    <property type="match status" value="1"/>
</dbReference>
<protein>
    <recommendedName>
        <fullName evidence="4">Immunoglobulin domain-containing protein</fullName>
    </recommendedName>
</protein>
<dbReference type="GO" id="GO:0004888">
    <property type="term" value="F:transmembrane signaling receptor activity"/>
    <property type="evidence" value="ECO:0007669"/>
    <property type="project" value="TreeGrafter"/>
</dbReference>
<dbReference type="InterPro" id="IPR013106">
    <property type="entry name" value="Ig_V-set"/>
</dbReference>
<keyword evidence="3" id="KW-0472">Membrane</keyword>
<reference evidence="5" key="1">
    <citation type="submission" date="2025-08" db="UniProtKB">
        <authorList>
            <consortium name="Ensembl"/>
        </authorList>
    </citation>
    <scope>IDENTIFICATION</scope>
</reference>
<dbReference type="Gene3D" id="2.60.40.10">
    <property type="entry name" value="Immunoglobulins"/>
    <property type="match status" value="1"/>
</dbReference>
<dbReference type="SUPFAM" id="SSF48726">
    <property type="entry name" value="Immunoglobulin"/>
    <property type="match status" value="1"/>
</dbReference>
<dbReference type="OMA" id="CTNEYLQ"/>
<evidence type="ECO:0000256" key="1">
    <source>
        <dbReference type="ARBA" id="ARBA00004370"/>
    </source>
</evidence>
<dbReference type="Pfam" id="PF07686">
    <property type="entry name" value="V-set"/>
    <property type="match status" value="1"/>
</dbReference>
<evidence type="ECO:0000313" key="6">
    <source>
        <dbReference type="Proteomes" id="UP000261560"/>
    </source>
</evidence>
<feature type="domain" description="Immunoglobulin" evidence="4">
    <location>
        <begin position="23"/>
        <end position="123"/>
    </location>
</feature>
<accession>A0A3B3DIH8</accession>
<evidence type="ECO:0000256" key="2">
    <source>
        <dbReference type="ARBA" id="ARBA00022692"/>
    </source>
</evidence>
<dbReference type="InterPro" id="IPR036179">
    <property type="entry name" value="Ig-like_dom_sf"/>
</dbReference>
<dbReference type="GO" id="GO:0005886">
    <property type="term" value="C:plasma membrane"/>
    <property type="evidence" value="ECO:0007669"/>
    <property type="project" value="TreeGrafter"/>
</dbReference>
<dbReference type="SMART" id="SM00409">
    <property type="entry name" value="IG"/>
    <property type="match status" value="1"/>
</dbReference>
<comment type="subcellular location">
    <subcellularLocation>
        <location evidence="1">Membrane</location>
    </subcellularLocation>
</comment>
<reference evidence="5" key="2">
    <citation type="submission" date="2025-09" db="UniProtKB">
        <authorList>
            <consortium name="Ensembl"/>
        </authorList>
    </citation>
    <scope>IDENTIFICATION</scope>
</reference>